<proteinExistence type="predicted"/>
<dbReference type="EMBL" id="JBEPLI010000069">
    <property type="protein sequence ID" value="MET3590571.1"/>
    <property type="molecule type" value="Genomic_DNA"/>
</dbReference>
<name>A0ABV2HJ30_9HYPH</name>
<evidence type="ECO:0000313" key="3">
    <source>
        <dbReference type="Proteomes" id="UP001549086"/>
    </source>
</evidence>
<protein>
    <submittedName>
        <fullName evidence="1">Uncharacterized protein</fullName>
    </submittedName>
</protein>
<feature type="non-terminal residue" evidence="1">
    <location>
        <position position="25"/>
    </location>
</feature>
<dbReference type="Proteomes" id="UP001549086">
    <property type="component" value="Unassembled WGS sequence"/>
</dbReference>
<keyword evidence="3" id="KW-1185">Reference proteome</keyword>
<evidence type="ECO:0000313" key="2">
    <source>
        <dbReference type="EMBL" id="MET3590614.1"/>
    </source>
</evidence>
<dbReference type="EMBL" id="JBEPLI010000090">
    <property type="protein sequence ID" value="MET3590614.1"/>
    <property type="molecule type" value="Genomic_DNA"/>
</dbReference>
<comment type="caution">
    <text evidence="1">The sequence shown here is derived from an EMBL/GenBank/DDBJ whole genome shotgun (WGS) entry which is preliminary data.</text>
</comment>
<evidence type="ECO:0000313" key="1">
    <source>
        <dbReference type="EMBL" id="MET3590571.1"/>
    </source>
</evidence>
<sequence length="25" mass="2904">MAIEKKYEFIEQGGMLGQPAEFLHH</sequence>
<accession>A0ABV2HJ30</accession>
<reference evidence="1 3" key="1">
    <citation type="submission" date="2024-06" db="EMBL/GenBank/DDBJ databases">
        <title>Genomic Encyclopedia of Type Strains, Phase IV (KMG-IV): sequencing the most valuable type-strain genomes for metagenomic binning, comparative biology and taxonomic classification.</title>
        <authorList>
            <person name="Goeker M."/>
        </authorList>
    </citation>
    <scope>NUCLEOTIDE SEQUENCE [LARGE SCALE GENOMIC DNA]</scope>
    <source>
        <strain evidence="1 3">DSM 23649</strain>
    </source>
</reference>
<organism evidence="1 3">
    <name type="scientific">Bartonella silvatica</name>
    <dbReference type="NCBI Taxonomy" id="357760"/>
    <lineage>
        <taxon>Bacteria</taxon>
        <taxon>Pseudomonadati</taxon>
        <taxon>Pseudomonadota</taxon>
        <taxon>Alphaproteobacteria</taxon>
        <taxon>Hyphomicrobiales</taxon>
        <taxon>Bartonellaceae</taxon>
        <taxon>Bartonella</taxon>
    </lineage>
</organism>
<gene>
    <name evidence="1" type="ORF">ABID23_001687</name>
    <name evidence="2" type="ORF">ABID23_001730</name>
</gene>